<feature type="compositionally biased region" description="Basic and acidic residues" evidence="1">
    <location>
        <begin position="35"/>
        <end position="52"/>
    </location>
</feature>
<dbReference type="InParanoid" id="F7A230"/>
<accession>F7A230</accession>
<keyword evidence="3" id="KW-1185">Reference proteome</keyword>
<evidence type="ECO:0000313" key="2">
    <source>
        <dbReference type="Ensembl" id="ENSCINP00000015830.3"/>
    </source>
</evidence>
<dbReference type="EMBL" id="EAAA01002467">
    <property type="status" value="NOT_ANNOTATED_CDS"/>
    <property type="molecule type" value="Genomic_DNA"/>
</dbReference>
<protein>
    <submittedName>
        <fullName evidence="2">Uncharacterized protein</fullName>
    </submittedName>
</protein>
<evidence type="ECO:0000256" key="1">
    <source>
        <dbReference type="SAM" id="MobiDB-lite"/>
    </source>
</evidence>
<reference evidence="2" key="3">
    <citation type="submission" date="2025-08" db="UniProtKB">
        <authorList>
            <consortium name="Ensembl"/>
        </authorList>
    </citation>
    <scope>IDENTIFICATION</scope>
</reference>
<dbReference type="AlphaFoldDB" id="F7A230"/>
<dbReference type="Ensembl" id="ENSCINT00000015830.3">
    <property type="protein sequence ID" value="ENSCINP00000015830.3"/>
    <property type="gene ID" value="ENSCING00000007715.3"/>
</dbReference>
<feature type="compositionally biased region" description="Basic and acidic residues" evidence="1">
    <location>
        <begin position="84"/>
        <end position="119"/>
    </location>
</feature>
<organism evidence="2 3">
    <name type="scientific">Ciona intestinalis</name>
    <name type="common">Transparent sea squirt</name>
    <name type="synonym">Ascidia intestinalis</name>
    <dbReference type="NCBI Taxonomy" id="7719"/>
    <lineage>
        <taxon>Eukaryota</taxon>
        <taxon>Metazoa</taxon>
        <taxon>Chordata</taxon>
        <taxon>Tunicata</taxon>
        <taxon>Ascidiacea</taxon>
        <taxon>Phlebobranchia</taxon>
        <taxon>Cionidae</taxon>
        <taxon>Ciona</taxon>
    </lineage>
</organism>
<feature type="compositionally biased region" description="Basic and acidic residues" evidence="1">
    <location>
        <begin position="148"/>
        <end position="183"/>
    </location>
</feature>
<dbReference type="Proteomes" id="UP000008144">
    <property type="component" value="Chromosome 7"/>
</dbReference>
<dbReference type="HOGENOM" id="CLU_1258627_0_0_1"/>
<feature type="compositionally biased region" description="Polar residues" evidence="1">
    <location>
        <begin position="201"/>
        <end position="211"/>
    </location>
</feature>
<feature type="region of interest" description="Disordered" evidence="1">
    <location>
        <begin position="1"/>
        <end position="220"/>
    </location>
</feature>
<name>F7A230_CIOIN</name>
<proteinExistence type="predicted"/>
<feature type="compositionally biased region" description="Polar residues" evidence="1">
    <location>
        <begin position="55"/>
        <end position="65"/>
    </location>
</feature>
<reference evidence="3" key="1">
    <citation type="journal article" date="2002" name="Science">
        <title>The draft genome of Ciona intestinalis: insights into chordate and vertebrate origins.</title>
        <authorList>
            <person name="Dehal P."/>
            <person name="Satou Y."/>
            <person name="Campbell R.K."/>
            <person name="Chapman J."/>
            <person name="Degnan B."/>
            <person name="De Tomaso A."/>
            <person name="Davidson B."/>
            <person name="Di Gregorio A."/>
            <person name="Gelpke M."/>
            <person name="Goodstein D.M."/>
            <person name="Harafuji N."/>
            <person name="Hastings K.E."/>
            <person name="Ho I."/>
            <person name="Hotta K."/>
            <person name="Huang W."/>
            <person name="Kawashima T."/>
            <person name="Lemaire P."/>
            <person name="Martinez D."/>
            <person name="Meinertzhagen I.A."/>
            <person name="Necula S."/>
            <person name="Nonaka M."/>
            <person name="Putnam N."/>
            <person name="Rash S."/>
            <person name="Saiga H."/>
            <person name="Satake M."/>
            <person name="Terry A."/>
            <person name="Yamada L."/>
            <person name="Wang H.G."/>
            <person name="Awazu S."/>
            <person name="Azumi K."/>
            <person name="Boore J."/>
            <person name="Branno M."/>
            <person name="Chin-Bow S."/>
            <person name="DeSantis R."/>
            <person name="Doyle S."/>
            <person name="Francino P."/>
            <person name="Keys D.N."/>
            <person name="Haga S."/>
            <person name="Hayashi H."/>
            <person name="Hino K."/>
            <person name="Imai K.S."/>
            <person name="Inaba K."/>
            <person name="Kano S."/>
            <person name="Kobayashi K."/>
            <person name="Kobayashi M."/>
            <person name="Lee B.I."/>
            <person name="Makabe K.W."/>
            <person name="Manohar C."/>
            <person name="Matassi G."/>
            <person name="Medina M."/>
            <person name="Mochizuki Y."/>
            <person name="Mount S."/>
            <person name="Morishita T."/>
            <person name="Miura S."/>
            <person name="Nakayama A."/>
            <person name="Nishizaka S."/>
            <person name="Nomoto H."/>
            <person name="Ohta F."/>
            <person name="Oishi K."/>
            <person name="Rigoutsos I."/>
            <person name="Sano M."/>
            <person name="Sasaki A."/>
            <person name="Sasakura Y."/>
            <person name="Shoguchi E."/>
            <person name="Shin-i T."/>
            <person name="Spagnuolo A."/>
            <person name="Stainier D."/>
            <person name="Suzuki M.M."/>
            <person name="Tassy O."/>
            <person name="Takatori N."/>
            <person name="Tokuoka M."/>
            <person name="Yagi K."/>
            <person name="Yoshizaki F."/>
            <person name="Wada S."/>
            <person name="Zhang C."/>
            <person name="Hyatt P.D."/>
            <person name="Larimer F."/>
            <person name="Detter C."/>
            <person name="Doggett N."/>
            <person name="Glavina T."/>
            <person name="Hawkins T."/>
            <person name="Richardson P."/>
            <person name="Lucas S."/>
            <person name="Kohara Y."/>
            <person name="Levine M."/>
            <person name="Satoh N."/>
            <person name="Rokhsar D.S."/>
        </authorList>
    </citation>
    <scope>NUCLEOTIDE SEQUENCE [LARGE SCALE GENOMIC DNA]</scope>
</reference>
<sequence>MPAESAMRRQTRSLFEGILGKKSSEGGTPSDTEQTPEKVAESLERSLTKDDPLLETNTFNENDPGSNGKGKWKEEESSPVNQDQNKENKEKINEEPDKVKSEDDPLKIEPPQPKKEKWYKQFKFPLKKKKIPDSESIRSDAGSPAPPDDSKDGVETGRELMKKNENEENQKHENKEDEQDIKPTPDIPSTSKVENNDQEPNESSQDLSTTKPVPKPRKLP</sequence>
<reference evidence="2" key="2">
    <citation type="journal article" date="2008" name="Genome Biol.">
        <title>Improved genome assembly and evidence-based global gene model set for the chordate Ciona intestinalis: new insight into intron and operon populations.</title>
        <authorList>
            <person name="Satou Y."/>
            <person name="Mineta K."/>
            <person name="Ogasawara M."/>
            <person name="Sasakura Y."/>
            <person name="Shoguchi E."/>
            <person name="Ueno K."/>
            <person name="Yamada L."/>
            <person name="Matsumoto J."/>
            <person name="Wasserscheid J."/>
            <person name="Dewar K."/>
            <person name="Wiley G.B."/>
            <person name="Macmil S.L."/>
            <person name="Roe B.A."/>
            <person name="Zeller R.W."/>
            <person name="Hastings K.E."/>
            <person name="Lemaire P."/>
            <person name="Lindquist E."/>
            <person name="Endo T."/>
            <person name="Hotta K."/>
            <person name="Inaba K."/>
        </authorList>
    </citation>
    <scope>NUCLEOTIDE SEQUENCE [LARGE SCALE GENOMIC DNA]</scope>
    <source>
        <strain evidence="2">wild type</strain>
    </source>
</reference>
<evidence type="ECO:0000313" key="3">
    <source>
        <dbReference type="Proteomes" id="UP000008144"/>
    </source>
</evidence>
<reference evidence="2" key="4">
    <citation type="submission" date="2025-09" db="UniProtKB">
        <authorList>
            <consortium name="Ensembl"/>
        </authorList>
    </citation>
    <scope>IDENTIFICATION</scope>
</reference>